<proteinExistence type="predicted"/>
<gene>
    <name evidence="1" type="ORF">RVY80_00580</name>
</gene>
<keyword evidence="2" id="KW-1185">Reference proteome</keyword>
<organism evidence="1 2">
    <name type="scientific">Veillonella absiana</name>
    <dbReference type="NCBI Taxonomy" id="3079305"/>
    <lineage>
        <taxon>Bacteria</taxon>
        <taxon>Bacillati</taxon>
        <taxon>Bacillota</taxon>
        <taxon>Negativicutes</taxon>
        <taxon>Veillonellales</taxon>
        <taxon>Veillonellaceae</taxon>
        <taxon>Veillonella</taxon>
    </lineage>
</organism>
<evidence type="ECO:0000313" key="1">
    <source>
        <dbReference type="EMBL" id="MDV5087352.1"/>
    </source>
</evidence>
<dbReference type="Proteomes" id="UP001272515">
    <property type="component" value="Unassembled WGS sequence"/>
</dbReference>
<evidence type="ECO:0008006" key="3">
    <source>
        <dbReference type="Google" id="ProtNLM"/>
    </source>
</evidence>
<protein>
    <recommendedName>
        <fullName evidence="3">YbjN domain-containing protein</fullName>
    </recommendedName>
</protein>
<dbReference type="RefSeq" id="WP_295188747.1">
    <property type="nucleotide sequence ID" value="NZ_JAWJZA010000009.1"/>
</dbReference>
<dbReference type="EMBL" id="JAWJZB010000001">
    <property type="protein sequence ID" value="MDV5087352.1"/>
    <property type="molecule type" value="Genomic_DNA"/>
</dbReference>
<reference evidence="1 2" key="1">
    <citation type="submission" date="2023-10" db="EMBL/GenBank/DDBJ databases">
        <title>Veillonella sp. nov., isolated from a pig farm feces dump.</title>
        <authorList>
            <person name="Chang Y.-H."/>
        </authorList>
    </citation>
    <scope>NUCLEOTIDE SEQUENCE [LARGE SCALE GENOMIC DNA]</scope>
    <source>
        <strain evidence="1 2">YH-vei2233</strain>
    </source>
</reference>
<comment type="caution">
    <text evidence="1">The sequence shown here is derived from an EMBL/GenBank/DDBJ whole genome shotgun (WGS) entry which is preliminary data.</text>
</comment>
<name>A0ABU3Z618_9FIRM</name>
<accession>A0ABU3Z618</accession>
<evidence type="ECO:0000313" key="2">
    <source>
        <dbReference type="Proteomes" id="UP001272515"/>
    </source>
</evidence>
<sequence>MATKSPKPPKSKVKQFDELVAIMNSRGDKWFTKEELNDQFHTTVYHAHLEMNDLKLPIFVVIDDTAFSFIRIGVTLQGVEEQQIPAVLAHINGLNQRFKISKYYISDQDHNVYIDISVPSTEFDFNAGIIPDLLKNVIVPHLKDTHKALLDVVKGGN</sequence>